<feature type="domain" description="Putative Flp pilus-assembly TadG-like N-terminal" evidence="2">
    <location>
        <begin position="16"/>
        <end position="60"/>
    </location>
</feature>
<feature type="transmembrane region" description="Helical" evidence="1">
    <location>
        <begin position="20"/>
        <end position="39"/>
    </location>
</feature>
<dbReference type="InterPro" id="IPR036465">
    <property type="entry name" value="vWFA_dom_sf"/>
</dbReference>
<keyword evidence="1" id="KW-1133">Transmembrane helix</keyword>
<dbReference type="EMBL" id="LNCU01000080">
    <property type="protein sequence ID" value="KWV53082.1"/>
    <property type="molecule type" value="Genomic_DNA"/>
</dbReference>
<keyword evidence="1" id="KW-0472">Membrane</keyword>
<evidence type="ECO:0000256" key="1">
    <source>
        <dbReference type="SAM" id="Phobius"/>
    </source>
</evidence>
<reference evidence="3 4" key="1">
    <citation type="submission" date="2015-11" db="EMBL/GenBank/DDBJ databases">
        <title>Draft Genome Sequence of the Strain BR 10303 (Bradyrhizobium sp.) isolated from nodules of Centrolobium paraense.</title>
        <authorList>
            <person name="Zelli J.E."/>
            <person name="Simoes-Araujo J.L."/>
            <person name="Barauna A.C."/>
            <person name="Silva K."/>
        </authorList>
    </citation>
    <scope>NUCLEOTIDE SEQUENCE [LARGE SCALE GENOMIC DNA]</scope>
    <source>
        <strain evidence="3 4">BR 10303</strain>
    </source>
</reference>
<comment type="caution">
    <text evidence="3">The sequence shown here is derived from an EMBL/GenBank/DDBJ whole genome shotgun (WGS) entry which is preliminary data.</text>
</comment>
<name>A0A109JQ19_9BRAD</name>
<dbReference type="RefSeq" id="WP_066508977.1">
    <property type="nucleotide sequence ID" value="NZ_LNCU01000080.1"/>
</dbReference>
<proteinExistence type="predicted"/>
<protein>
    <submittedName>
        <fullName evidence="3">Pilus assembly protein TadG</fullName>
    </submittedName>
</protein>
<dbReference type="InterPro" id="IPR028087">
    <property type="entry name" value="Tad_N"/>
</dbReference>
<dbReference type="PROSITE" id="PS51257">
    <property type="entry name" value="PROKAR_LIPOPROTEIN"/>
    <property type="match status" value="1"/>
</dbReference>
<accession>A0A109JQ19</accession>
<evidence type="ECO:0000313" key="4">
    <source>
        <dbReference type="Proteomes" id="UP000057737"/>
    </source>
</evidence>
<evidence type="ECO:0000259" key="2">
    <source>
        <dbReference type="Pfam" id="PF13400"/>
    </source>
</evidence>
<gene>
    <name evidence="3" type="ORF">AS156_08870</name>
</gene>
<keyword evidence="1" id="KW-0812">Transmembrane</keyword>
<keyword evidence="4" id="KW-1185">Reference proteome</keyword>
<dbReference type="AlphaFoldDB" id="A0A109JQ19"/>
<organism evidence="3 4">
    <name type="scientific">Bradyrhizobium macuxiense</name>
    <dbReference type="NCBI Taxonomy" id="1755647"/>
    <lineage>
        <taxon>Bacteria</taxon>
        <taxon>Pseudomonadati</taxon>
        <taxon>Pseudomonadota</taxon>
        <taxon>Alphaproteobacteria</taxon>
        <taxon>Hyphomicrobiales</taxon>
        <taxon>Nitrobacteraceae</taxon>
        <taxon>Bradyrhizobium</taxon>
    </lineage>
</organism>
<dbReference type="OrthoDB" id="7624353at2"/>
<dbReference type="Proteomes" id="UP000057737">
    <property type="component" value="Unassembled WGS sequence"/>
</dbReference>
<sequence>MTPLRPFRRFLHDRSGNIAIIFGLALIPIVVAIGCAVDYSRANQIRAKLLSAADAASVGAIAKASPGFIAAGSMTSDGPIPAGIADAKSIFNGNVFNQNGFTIDSVTPNVTKTGGVLTSTVQFTADVPTMFLSMIGRNKVTVTGSSTATANMPLYIDFYLLLDNSPSMGVGATPSDVSALVSATTGNSFKPNDQCAFACHDYNDPNNYYNLAKTLGVTTRIDVLRSATQQLMDTAASTQTYSNQFRMAIYDFGASSATYGLRSLFSLSSSLSSAKSAAGNIDLMGVYGNNDAYTGDKDSQFTTVFPQINNTIANPGAGTASAPLKYLFFVSDGVADEPNSACLKPITGSNRCQSPINPALCATLKNRGIKIAVLYTTYLALPTNNWYMTWIDPFNQGPFGPSPNSQIAQNMQSCASPGLYFEVSPTQGISAAMTALFQKAVSDARISS</sequence>
<dbReference type="Pfam" id="PF13400">
    <property type="entry name" value="Tad"/>
    <property type="match status" value="1"/>
</dbReference>
<evidence type="ECO:0000313" key="3">
    <source>
        <dbReference type="EMBL" id="KWV53082.1"/>
    </source>
</evidence>
<dbReference type="Gene3D" id="3.40.50.410">
    <property type="entry name" value="von Willebrand factor, type A domain"/>
    <property type="match status" value="1"/>
</dbReference>
<dbReference type="SUPFAM" id="SSF53300">
    <property type="entry name" value="vWA-like"/>
    <property type="match status" value="1"/>
</dbReference>